<accession>A0A392PPT2</accession>
<name>A0A392PPT2_9FABA</name>
<dbReference type="AlphaFoldDB" id="A0A392PPT2"/>
<dbReference type="EMBL" id="LXQA010090948">
    <property type="protein sequence ID" value="MCI14091.1"/>
    <property type="molecule type" value="Genomic_DNA"/>
</dbReference>
<protein>
    <submittedName>
        <fullName evidence="1">Uncharacterized protein</fullName>
    </submittedName>
</protein>
<evidence type="ECO:0000313" key="1">
    <source>
        <dbReference type="EMBL" id="MCI14091.1"/>
    </source>
</evidence>
<proteinExistence type="predicted"/>
<sequence>MPKLKAILSTTFPRHWSNPVLHVQSRCFLHQFNQVMHQCKIVSGSTKFCIGSKILEI</sequence>
<feature type="non-terminal residue" evidence="1">
    <location>
        <position position="57"/>
    </location>
</feature>
<keyword evidence="2" id="KW-1185">Reference proteome</keyword>
<comment type="caution">
    <text evidence="1">The sequence shown here is derived from an EMBL/GenBank/DDBJ whole genome shotgun (WGS) entry which is preliminary data.</text>
</comment>
<organism evidence="1 2">
    <name type="scientific">Trifolium medium</name>
    <dbReference type="NCBI Taxonomy" id="97028"/>
    <lineage>
        <taxon>Eukaryota</taxon>
        <taxon>Viridiplantae</taxon>
        <taxon>Streptophyta</taxon>
        <taxon>Embryophyta</taxon>
        <taxon>Tracheophyta</taxon>
        <taxon>Spermatophyta</taxon>
        <taxon>Magnoliopsida</taxon>
        <taxon>eudicotyledons</taxon>
        <taxon>Gunneridae</taxon>
        <taxon>Pentapetalae</taxon>
        <taxon>rosids</taxon>
        <taxon>fabids</taxon>
        <taxon>Fabales</taxon>
        <taxon>Fabaceae</taxon>
        <taxon>Papilionoideae</taxon>
        <taxon>50 kb inversion clade</taxon>
        <taxon>NPAAA clade</taxon>
        <taxon>Hologalegina</taxon>
        <taxon>IRL clade</taxon>
        <taxon>Trifolieae</taxon>
        <taxon>Trifolium</taxon>
    </lineage>
</organism>
<evidence type="ECO:0000313" key="2">
    <source>
        <dbReference type="Proteomes" id="UP000265520"/>
    </source>
</evidence>
<reference evidence="1 2" key="1">
    <citation type="journal article" date="2018" name="Front. Plant Sci.">
        <title>Red Clover (Trifolium pratense) and Zigzag Clover (T. medium) - A Picture of Genomic Similarities and Differences.</title>
        <authorList>
            <person name="Dluhosova J."/>
            <person name="Istvanek J."/>
            <person name="Nedelnik J."/>
            <person name="Repkova J."/>
        </authorList>
    </citation>
    <scope>NUCLEOTIDE SEQUENCE [LARGE SCALE GENOMIC DNA]</scope>
    <source>
        <strain evidence="2">cv. 10/8</strain>
        <tissue evidence="1">Leaf</tissue>
    </source>
</reference>
<dbReference type="Proteomes" id="UP000265520">
    <property type="component" value="Unassembled WGS sequence"/>
</dbReference>